<dbReference type="Proteomes" id="UP000525298">
    <property type="component" value="Unassembled WGS sequence"/>
</dbReference>
<feature type="signal peptide" evidence="1">
    <location>
        <begin position="1"/>
        <end position="24"/>
    </location>
</feature>
<reference evidence="2 3" key="1">
    <citation type="submission" date="2020-07" db="EMBL/GenBank/DDBJ databases">
        <title>Genomic Encyclopedia of Type Strains, Phase IV (KMG-IV): sequencing the most valuable type-strain genomes for metagenomic binning, comparative biology and taxonomic classification.</title>
        <authorList>
            <person name="Goeker M."/>
        </authorList>
    </citation>
    <scope>NUCLEOTIDE SEQUENCE [LARGE SCALE GENOMIC DNA]</scope>
    <source>
        <strain evidence="2 3">DSM 17721</strain>
    </source>
</reference>
<sequence length="136" mass="14488">MMKKTVTILTVLAVAGLIAGVAFAGPRGGPGGGYNQGYGPGAHAGTCYYGENFGPQHQAFLDETADLRNELAGKRGEYHALMANGNPDPKQAARLQQEMNSIREQIRAKARDRGINAPVGTRGYGGRGYHRGGRCW</sequence>
<dbReference type="EMBL" id="JACDUS010000008">
    <property type="protein sequence ID" value="MBA2882275.1"/>
    <property type="molecule type" value="Genomic_DNA"/>
</dbReference>
<dbReference type="Gene3D" id="1.20.120.1490">
    <property type="match status" value="1"/>
</dbReference>
<proteinExistence type="predicted"/>
<protein>
    <submittedName>
        <fullName evidence="2">Zinc resistance-associated protein</fullName>
    </submittedName>
</protein>
<keyword evidence="3" id="KW-1185">Reference proteome</keyword>
<comment type="caution">
    <text evidence="2">The sequence shown here is derived from an EMBL/GenBank/DDBJ whole genome shotgun (WGS) entry which is preliminary data.</text>
</comment>
<evidence type="ECO:0000313" key="3">
    <source>
        <dbReference type="Proteomes" id="UP000525298"/>
    </source>
</evidence>
<feature type="chain" id="PRO_5030591810" evidence="1">
    <location>
        <begin position="25"/>
        <end position="136"/>
    </location>
</feature>
<evidence type="ECO:0000256" key="1">
    <source>
        <dbReference type="SAM" id="SignalP"/>
    </source>
</evidence>
<dbReference type="RefSeq" id="WP_181551916.1">
    <property type="nucleotide sequence ID" value="NZ_JACDUS010000008.1"/>
</dbReference>
<dbReference type="Pfam" id="PF13801">
    <property type="entry name" value="Metal_resist"/>
    <property type="match status" value="1"/>
</dbReference>
<evidence type="ECO:0000313" key="2">
    <source>
        <dbReference type="EMBL" id="MBA2882275.1"/>
    </source>
</evidence>
<name>A0A7W0HLG1_9BACT</name>
<keyword evidence="1" id="KW-0732">Signal</keyword>
<gene>
    <name evidence="2" type="ORF">HNR65_002617</name>
</gene>
<accession>A0A7W0HLG1</accession>
<organism evidence="2 3">
    <name type="scientific">Desulfosalsimonas propionicica</name>
    <dbReference type="NCBI Taxonomy" id="332175"/>
    <lineage>
        <taxon>Bacteria</taxon>
        <taxon>Pseudomonadati</taxon>
        <taxon>Thermodesulfobacteriota</taxon>
        <taxon>Desulfobacteria</taxon>
        <taxon>Desulfobacterales</taxon>
        <taxon>Desulfosalsimonadaceae</taxon>
        <taxon>Desulfosalsimonas</taxon>
    </lineage>
</organism>
<dbReference type="InterPro" id="IPR025961">
    <property type="entry name" value="Metal_resist"/>
</dbReference>
<dbReference type="AlphaFoldDB" id="A0A7W0HLG1"/>